<feature type="compositionally biased region" description="Low complexity" evidence="1">
    <location>
        <begin position="15"/>
        <end position="26"/>
    </location>
</feature>
<keyword evidence="3" id="KW-1185">Reference proteome</keyword>
<protein>
    <submittedName>
        <fullName evidence="2">Uncharacterized protein</fullName>
    </submittedName>
</protein>
<reference evidence="2" key="1">
    <citation type="submission" date="2021-06" db="EMBL/GenBank/DDBJ databases">
        <authorList>
            <person name="Xu H."/>
        </authorList>
    </citation>
    <scope>NUCLEOTIDE SEQUENCE</scope>
</reference>
<organism evidence="2 3">
    <name type="scientific">Staphylococcus phage JPL-50</name>
    <dbReference type="NCBI Taxonomy" id="2851077"/>
    <lineage>
        <taxon>Viruses</taxon>
        <taxon>Duplodnaviria</taxon>
        <taxon>Heunggongvirae</taxon>
        <taxon>Uroviricota</taxon>
        <taxon>Caudoviricetes</taxon>
        <taxon>Rountreeviridae</taxon>
        <taxon>Rakietenvirinae</taxon>
        <taxon>Rosenblumvirus</taxon>
        <taxon>Rosenblumvirus jpl50</taxon>
    </lineage>
</organism>
<evidence type="ECO:0000256" key="1">
    <source>
        <dbReference type="SAM" id="MobiDB-lite"/>
    </source>
</evidence>
<evidence type="ECO:0000313" key="3">
    <source>
        <dbReference type="Proteomes" id="UP001046399"/>
    </source>
</evidence>
<feature type="region of interest" description="Disordered" evidence="1">
    <location>
        <begin position="15"/>
        <end position="37"/>
    </location>
</feature>
<sequence length="49" mass="5135">MACFAKASNELPLSPLLPLSDESLGEPPLPSNLPPHARIVFAPSKNGLP</sequence>
<dbReference type="Proteomes" id="UP001046399">
    <property type="component" value="Segment"/>
</dbReference>
<dbReference type="RefSeq" id="YP_010660625.1">
    <property type="nucleotide sequence ID" value="NC_070878.1"/>
</dbReference>
<proteinExistence type="predicted"/>
<evidence type="ECO:0000313" key="2">
    <source>
        <dbReference type="EMBL" id="QWY14490.1"/>
    </source>
</evidence>
<name>A0A8F3HNQ5_9CAUD</name>
<dbReference type="KEGG" id="vg:77936644"/>
<dbReference type="EMBL" id="MZ359091">
    <property type="protein sequence ID" value="QWY14490.1"/>
    <property type="molecule type" value="Genomic_DNA"/>
</dbReference>
<accession>A0A8F3HNQ5</accession>
<dbReference type="GeneID" id="77936644"/>